<dbReference type="GO" id="GO:0016984">
    <property type="term" value="F:ribulose-bisphosphate carboxylase activity"/>
    <property type="evidence" value="ECO:0007669"/>
    <property type="project" value="InterPro"/>
</dbReference>
<keyword evidence="2" id="KW-0479">Metal-binding</keyword>
<proteinExistence type="inferred from homology"/>
<dbReference type="EMBL" id="JAESVB010000001">
    <property type="protein sequence ID" value="MCB8873640.1"/>
    <property type="molecule type" value="Genomic_DNA"/>
</dbReference>
<evidence type="ECO:0000256" key="1">
    <source>
        <dbReference type="ARBA" id="ARBA00001946"/>
    </source>
</evidence>
<feature type="domain" description="Ribulose bisphosphate carboxylase large subunit C-terminal" evidence="5">
    <location>
        <begin position="136"/>
        <end position="417"/>
    </location>
</feature>
<dbReference type="Gene3D" id="3.30.70.150">
    <property type="entry name" value="RuBisCO large subunit, N-terminal domain"/>
    <property type="match status" value="1"/>
</dbReference>
<dbReference type="PANTHER" id="PTHR42704">
    <property type="entry name" value="RIBULOSE BISPHOSPHATE CARBOXYLASE"/>
    <property type="match status" value="1"/>
</dbReference>
<feature type="domain" description="Ribulose bisphosphate carboxylase large subunit ferrodoxin-like N-terminal" evidence="6">
    <location>
        <begin position="15"/>
        <end position="126"/>
    </location>
</feature>
<name>A0A963YMS6_9PROT</name>
<protein>
    <submittedName>
        <fullName evidence="7">Ribulose 1,5-bisphosphate carboxylase</fullName>
    </submittedName>
</protein>
<dbReference type="AlphaFoldDB" id="A0A963YMS6"/>
<comment type="similarity">
    <text evidence="4">Belongs to the RuBisCO large chain family.</text>
</comment>
<evidence type="ECO:0000313" key="8">
    <source>
        <dbReference type="Proteomes" id="UP000708298"/>
    </source>
</evidence>
<evidence type="ECO:0000256" key="2">
    <source>
        <dbReference type="ARBA" id="ARBA00022723"/>
    </source>
</evidence>
<dbReference type="PROSITE" id="PS00157">
    <property type="entry name" value="RUBISCO_LARGE"/>
    <property type="match status" value="1"/>
</dbReference>
<dbReference type="InterPro" id="IPR036376">
    <property type="entry name" value="RuBisCO_lsu_C_sf"/>
</dbReference>
<keyword evidence="3" id="KW-0460">Magnesium</keyword>
<dbReference type="SFLD" id="SFLDG00301">
    <property type="entry name" value="RuBisCO-like_proteins"/>
    <property type="match status" value="1"/>
</dbReference>
<dbReference type="InterPro" id="IPR050030">
    <property type="entry name" value="OiaX"/>
</dbReference>
<dbReference type="Proteomes" id="UP000708298">
    <property type="component" value="Unassembled WGS sequence"/>
</dbReference>
<dbReference type="GO" id="GO:0015977">
    <property type="term" value="P:carbon fixation"/>
    <property type="evidence" value="ECO:0007669"/>
    <property type="project" value="InterPro"/>
</dbReference>
<reference evidence="7" key="1">
    <citation type="journal article" date="2021" name="Microorganisms">
        <title>Acidisoma silvae sp. nov. and Acidisomacellulosilytica sp. nov., Two Acidophilic Bacteria Isolated from Decaying Wood, Hydrolyzing Cellulose and Producing Poly-3-hydroxybutyrate.</title>
        <authorList>
            <person name="Mieszkin S."/>
            <person name="Pouder E."/>
            <person name="Uroz S."/>
            <person name="Simon-Colin C."/>
            <person name="Alain K."/>
        </authorList>
    </citation>
    <scope>NUCLEOTIDE SEQUENCE</scope>
    <source>
        <strain evidence="7">HW T2.11</strain>
    </source>
</reference>
<reference evidence="7" key="2">
    <citation type="submission" date="2021-01" db="EMBL/GenBank/DDBJ databases">
        <authorList>
            <person name="Mieszkin S."/>
            <person name="Pouder E."/>
            <person name="Alain K."/>
        </authorList>
    </citation>
    <scope>NUCLEOTIDE SEQUENCE</scope>
    <source>
        <strain evidence="7">HW T2.11</strain>
    </source>
</reference>
<dbReference type="GO" id="GO:0000287">
    <property type="term" value="F:magnesium ion binding"/>
    <property type="evidence" value="ECO:0007669"/>
    <property type="project" value="InterPro"/>
</dbReference>
<dbReference type="InterPro" id="IPR036422">
    <property type="entry name" value="RuBisCO_lsu_N_sf"/>
</dbReference>
<evidence type="ECO:0000313" key="7">
    <source>
        <dbReference type="EMBL" id="MCB8873640.1"/>
    </source>
</evidence>
<dbReference type="InterPro" id="IPR033966">
    <property type="entry name" value="RuBisCO"/>
</dbReference>
<dbReference type="InterPro" id="IPR017443">
    <property type="entry name" value="RuBisCO_lsu_fd_N"/>
</dbReference>
<sequence>MAFIRLTYRIETPGDVRRMADKIASDQTTGTFVPVPGETPDLKARCAARVVAIRDLEPYAEPTYPQDRVTSSDPRPYKRADIDVDFPLEVVGTDIAALTTIAFGGVFSVRGLSGVRIVDMKLPEEFIRAYPRPQFGIAGSRRVSGVQGRPLIGSIIKPALGLSPEDVATVTKELVEAGVDFIKDDEKMMNPGYAPLEARVKAVMPVLKNHEQKTGKTVLYAFGISSADPDTMLRHHDLVADAGGTTAVININALGYGGMMYLRKRSRLILHAHRSQWDMLTRHPDLGLEFSVYQQLWRLLGVDQFQINGIGAKYWEPDESFLKSFHDCMTPLLDDSDRPLPVVGSGQWGGQAPETYARNGKSTDLLYLGGGGIMGHPGGPGAGVRAIAQSWEAAVSGIPLETYARDHKELAQSIEAFGKTGVS</sequence>
<evidence type="ECO:0000256" key="3">
    <source>
        <dbReference type="ARBA" id="ARBA00022842"/>
    </source>
</evidence>
<accession>A0A963YMS6</accession>
<keyword evidence="8" id="KW-1185">Reference proteome</keyword>
<organism evidence="7 8">
    <name type="scientific">Acidisoma silvae</name>
    <dbReference type="NCBI Taxonomy" id="2802396"/>
    <lineage>
        <taxon>Bacteria</taxon>
        <taxon>Pseudomonadati</taxon>
        <taxon>Pseudomonadota</taxon>
        <taxon>Alphaproteobacteria</taxon>
        <taxon>Acetobacterales</taxon>
        <taxon>Acidocellaceae</taxon>
        <taxon>Acidisoma</taxon>
    </lineage>
</organism>
<dbReference type="InterPro" id="IPR000685">
    <property type="entry name" value="RuBisCO_lsu_C"/>
</dbReference>
<dbReference type="RefSeq" id="WP_227319329.1">
    <property type="nucleotide sequence ID" value="NZ_JAESVB010000001.1"/>
</dbReference>
<dbReference type="SUPFAM" id="SSF54966">
    <property type="entry name" value="RuBisCO, large subunit, small (N-terminal) domain"/>
    <property type="match status" value="1"/>
</dbReference>
<comment type="cofactor">
    <cofactor evidence="1">
        <name>Mg(2+)</name>
        <dbReference type="ChEBI" id="CHEBI:18420"/>
    </cofactor>
</comment>
<comment type="caution">
    <text evidence="7">The sequence shown here is derived from an EMBL/GenBank/DDBJ whole genome shotgun (WGS) entry which is preliminary data.</text>
</comment>
<evidence type="ECO:0000259" key="5">
    <source>
        <dbReference type="Pfam" id="PF00016"/>
    </source>
</evidence>
<dbReference type="Gene3D" id="3.20.20.110">
    <property type="entry name" value="Ribulose bisphosphate carboxylase, large subunit, C-terminal domain"/>
    <property type="match status" value="1"/>
</dbReference>
<evidence type="ECO:0000259" key="6">
    <source>
        <dbReference type="Pfam" id="PF02788"/>
    </source>
</evidence>
<dbReference type="Pfam" id="PF02788">
    <property type="entry name" value="RuBisCO_large_N"/>
    <property type="match status" value="1"/>
</dbReference>
<evidence type="ECO:0000256" key="4">
    <source>
        <dbReference type="RuleBase" id="RU003834"/>
    </source>
</evidence>
<dbReference type="Pfam" id="PF00016">
    <property type="entry name" value="RuBisCO_large"/>
    <property type="match status" value="1"/>
</dbReference>
<dbReference type="NCBIfam" id="NF042437">
    <property type="entry name" value="OxoIsoapPDcar_OiaX"/>
    <property type="match status" value="1"/>
</dbReference>
<dbReference type="InterPro" id="IPR020878">
    <property type="entry name" value="RuBisCo_large_chain_AS"/>
</dbReference>
<dbReference type="PANTHER" id="PTHR42704:SF17">
    <property type="entry name" value="RIBULOSE BISPHOSPHATE CARBOXYLASE LARGE CHAIN"/>
    <property type="match status" value="1"/>
</dbReference>
<gene>
    <name evidence="7" type="ORF">ASILVAE211_00490</name>
</gene>
<dbReference type="SUPFAM" id="SSF51649">
    <property type="entry name" value="RuBisCo, C-terminal domain"/>
    <property type="match status" value="1"/>
</dbReference>
<dbReference type="SFLD" id="SFLDS00014">
    <property type="entry name" value="RuBisCO"/>
    <property type="match status" value="1"/>
</dbReference>